<dbReference type="AlphaFoldDB" id="A0ABD6CVT7"/>
<evidence type="ECO:0000256" key="7">
    <source>
        <dbReference type="ARBA" id="ARBA00023136"/>
    </source>
</evidence>
<proteinExistence type="inferred from homology"/>
<feature type="transmembrane region" description="Helical" evidence="8">
    <location>
        <begin position="149"/>
        <end position="172"/>
    </location>
</feature>
<name>A0ABD6CVT7_9EURY</name>
<evidence type="ECO:0000256" key="6">
    <source>
        <dbReference type="ARBA" id="ARBA00022989"/>
    </source>
</evidence>
<evidence type="ECO:0000313" key="9">
    <source>
        <dbReference type="EMBL" id="MFD1632538.1"/>
    </source>
</evidence>
<dbReference type="Pfam" id="PF03591">
    <property type="entry name" value="AzlC"/>
    <property type="match status" value="1"/>
</dbReference>
<feature type="transmembrane region" description="Helical" evidence="8">
    <location>
        <begin position="71"/>
        <end position="94"/>
    </location>
</feature>
<keyword evidence="10" id="KW-1185">Reference proteome</keyword>
<comment type="similarity">
    <text evidence="2">Belongs to the AzlC family.</text>
</comment>
<evidence type="ECO:0000256" key="1">
    <source>
        <dbReference type="ARBA" id="ARBA00004651"/>
    </source>
</evidence>
<feature type="transmembrane region" description="Helical" evidence="8">
    <location>
        <begin position="179"/>
        <end position="198"/>
    </location>
</feature>
<keyword evidence="4" id="KW-1003">Cell membrane</keyword>
<evidence type="ECO:0000256" key="3">
    <source>
        <dbReference type="ARBA" id="ARBA00022448"/>
    </source>
</evidence>
<comment type="subcellular location">
    <subcellularLocation>
        <location evidence="1">Cell membrane</location>
        <topology evidence="1">Multi-pass membrane protein</topology>
    </subcellularLocation>
</comment>
<dbReference type="Proteomes" id="UP001597075">
    <property type="component" value="Unassembled WGS sequence"/>
</dbReference>
<keyword evidence="5 8" id="KW-0812">Transmembrane</keyword>
<dbReference type="RefSeq" id="WP_256406165.1">
    <property type="nucleotide sequence ID" value="NZ_CP187151.1"/>
</dbReference>
<dbReference type="EMBL" id="JBHUDL010000004">
    <property type="protein sequence ID" value="MFD1632538.1"/>
    <property type="molecule type" value="Genomic_DNA"/>
</dbReference>
<keyword evidence="7 8" id="KW-0472">Membrane</keyword>
<dbReference type="GO" id="GO:0005886">
    <property type="term" value="C:plasma membrane"/>
    <property type="evidence" value="ECO:0007669"/>
    <property type="project" value="UniProtKB-SubCell"/>
</dbReference>
<accession>A0ABD6CVT7</accession>
<feature type="transmembrane region" description="Helical" evidence="8">
    <location>
        <begin position="12"/>
        <end position="34"/>
    </location>
</feature>
<evidence type="ECO:0000256" key="4">
    <source>
        <dbReference type="ARBA" id="ARBA00022475"/>
    </source>
</evidence>
<keyword evidence="6 8" id="KW-1133">Transmembrane helix</keyword>
<feature type="transmembrane region" description="Helical" evidence="8">
    <location>
        <begin position="218"/>
        <end position="240"/>
    </location>
</feature>
<feature type="transmembrane region" description="Helical" evidence="8">
    <location>
        <begin position="101"/>
        <end position="119"/>
    </location>
</feature>
<evidence type="ECO:0000256" key="8">
    <source>
        <dbReference type="SAM" id="Phobius"/>
    </source>
</evidence>
<protein>
    <submittedName>
        <fullName evidence="9">AzlC family ABC transporter permease</fullName>
    </submittedName>
</protein>
<evidence type="ECO:0000313" key="10">
    <source>
        <dbReference type="Proteomes" id="UP001597075"/>
    </source>
</evidence>
<organism evidence="9 10">
    <name type="scientific">Haloplanus ruber</name>
    <dbReference type="NCBI Taxonomy" id="869892"/>
    <lineage>
        <taxon>Archaea</taxon>
        <taxon>Methanobacteriati</taxon>
        <taxon>Methanobacteriota</taxon>
        <taxon>Stenosarchaea group</taxon>
        <taxon>Halobacteria</taxon>
        <taxon>Halobacteriales</taxon>
        <taxon>Haloferacaceae</taxon>
        <taxon>Haloplanus</taxon>
    </lineage>
</organism>
<dbReference type="InterPro" id="IPR011606">
    <property type="entry name" value="Brnchd-chn_aa_trnsp_permease"/>
</dbReference>
<dbReference type="PANTHER" id="PTHR34979:SF1">
    <property type="entry name" value="INNER MEMBRANE PROTEIN YGAZ"/>
    <property type="match status" value="1"/>
</dbReference>
<evidence type="ECO:0000256" key="2">
    <source>
        <dbReference type="ARBA" id="ARBA00010735"/>
    </source>
</evidence>
<reference evidence="9 10" key="1">
    <citation type="journal article" date="2019" name="Int. J. Syst. Evol. Microbiol.">
        <title>The Global Catalogue of Microorganisms (GCM) 10K type strain sequencing project: providing services to taxonomists for standard genome sequencing and annotation.</title>
        <authorList>
            <consortium name="The Broad Institute Genomics Platform"/>
            <consortium name="The Broad Institute Genome Sequencing Center for Infectious Disease"/>
            <person name="Wu L."/>
            <person name="Ma J."/>
        </authorList>
    </citation>
    <scope>NUCLEOTIDE SEQUENCE [LARGE SCALE GENOMIC DNA]</scope>
    <source>
        <strain evidence="9 10">CGMCC 1.10594</strain>
    </source>
</reference>
<keyword evidence="3" id="KW-0813">Transport</keyword>
<dbReference type="PANTHER" id="PTHR34979">
    <property type="entry name" value="INNER MEMBRANE PROTEIN YGAZ"/>
    <property type="match status" value="1"/>
</dbReference>
<sequence>MPTVPDDFVAGVRATLPLLLGLIPFGLVAGVAAVDAGLSPAQAVGLSAIVFAGASQLATVDLLAKDASLPVVVLTAVVINLRMSMYSASIAPYLEALRRRWSALYAFVLTDMSYALAIAEFTDETGDDAPDAADQPAPDGGADGSGHRWYYLGAAVFMWLVWQLATIVGVVLGASIPESWGVSFAVPLVFLSLLVPELSDRPRVVAALVGGSVAVAGAAWPLNLGLLGGALAGVVAGVAVEGREAA</sequence>
<gene>
    <name evidence="9" type="ORF">ACFSBJ_02070</name>
</gene>
<comment type="caution">
    <text evidence="9">The sequence shown here is derived from an EMBL/GenBank/DDBJ whole genome shotgun (WGS) entry which is preliminary data.</text>
</comment>
<evidence type="ECO:0000256" key="5">
    <source>
        <dbReference type="ARBA" id="ARBA00022692"/>
    </source>
</evidence>